<reference evidence="9" key="1">
    <citation type="submission" date="2020-11" db="EMBL/GenBank/DDBJ databases">
        <title>Agrobacterium vitis strain K377 genome.</title>
        <authorList>
            <person name="Xi H."/>
        </authorList>
    </citation>
    <scope>NUCLEOTIDE SEQUENCE</scope>
    <source>
        <strain evidence="9">K377</strain>
    </source>
</reference>
<dbReference type="PANTHER" id="PTHR43386:SF25">
    <property type="entry name" value="PEPTIDE ABC TRANSPORTER PERMEASE PROTEIN"/>
    <property type="match status" value="1"/>
</dbReference>
<feature type="transmembrane region" description="Helical" evidence="7">
    <location>
        <begin position="250"/>
        <end position="273"/>
    </location>
</feature>
<dbReference type="GO" id="GO:0005886">
    <property type="term" value="C:plasma membrane"/>
    <property type="evidence" value="ECO:0007669"/>
    <property type="project" value="UniProtKB-SubCell"/>
</dbReference>
<evidence type="ECO:0000256" key="2">
    <source>
        <dbReference type="ARBA" id="ARBA00022448"/>
    </source>
</evidence>
<dbReference type="SUPFAM" id="SSF161098">
    <property type="entry name" value="MetI-like"/>
    <property type="match status" value="1"/>
</dbReference>
<comment type="caution">
    <text evidence="9">The sequence shown here is derived from an EMBL/GenBank/DDBJ whole genome shotgun (WGS) entry which is preliminary data.</text>
</comment>
<keyword evidence="5 7" id="KW-1133">Transmembrane helix</keyword>
<evidence type="ECO:0000256" key="7">
    <source>
        <dbReference type="RuleBase" id="RU363032"/>
    </source>
</evidence>
<organism evidence="9 10">
    <name type="scientific">Agrobacterium vitis</name>
    <name type="common">Rhizobium vitis</name>
    <dbReference type="NCBI Taxonomy" id="373"/>
    <lineage>
        <taxon>Bacteria</taxon>
        <taxon>Pseudomonadati</taxon>
        <taxon>Pseudomonadota</taxon>
        <taxon>Alphaproteobacteria</taxon>
        <taxon>Hyphomicrobiales</taxon>
        <taxon>Rhizobiaceae</taxon>
        <taxon>Rhizobium/Agrobacterium group</taxon>
        <taxon>Agrobacterium</taxon>
    </lineage>
</organism>
<evidence type="ECO:0000256" key="1">
    <source>
        <dbReference type="ARBA" id="ARBA00004651"/>
    </source>
</evidence>
<evidence type="ECO:0000259" key="8">
    <source>
        <dbReference type="PROSITE" id="PS50928"/>
    </source>
</evidence>
<dbReference type="PROSITE" id="PS50928">
    <property type="entry name" value="ABC_TM1"/>
    <property type="match status" value="1"/>
</dbReference>
<feature type="transmembrane region" description="Helical" evidence="7">
    <location>
        <begin position="123"/>
        <end position="142"/>
    </location>
</feature>
<keyword evidence="6 7" id="KW-0472">Membrane</keyword>
<comment type="subcellular location">
    <subcellularLocation>
        <location evidence="1 7">Cell membrane</location>
        <topology evidence="1 7">Multi-pass membrane protein</topology>
    </subcellularLocation>
</comment>
<proteinExistence type="inferred from homology"/>
<dbReference type="RefSeq" id="WP_156537248.1">
    <property type="nucleotide sequence ID" value="NZ_JACXXJ020000003.1"/>
</dbReference>
<evidence type="ECO:0000313" key="10">
    <source>
        <dbReference type="Proteomes" id="UP000655037"/>
    </source>
</evidence>
<dbReference type="Gene3D" id="1.10.3720.10">
    <property type="entry name" value="MetI-like"/>
    <property type="match status" value="1"/>
</dbReference>
<evidence type="ECO:0000256" key="3">
    <source>
        <dbReference type="ARBA" id="ARBA00022475"/>
    </source>
</evidence>
<evidence type="ECO:0000313" key="9">
    <source>
        <dbReference type="EMBL" id="MBF2713481.1"/>
    </source>
</evidence>
<dbReference type="Proteomes" id="UP000655037">
    <property type="component" value="Unassembled WGS sequence"/>
</dbReference>
<dbReference type="InterPro" id="IPR035906">
    <property type="entry name" value="MetI-like_sf"/>
</dbReference>
<dbReference type="Pfam" id="PF00528">
    <property type="entry name" value="BPD_transp_1"/>
    <property type="match status" value="1"/>
</dbReference>
<dbReference type="InterPro" id="IPR050366">
    <property type="entry name" value="BP-dependent_transpt_permease"/>
</dbReference>
<comment type="similarity">
    <text evidence="7">Belongs to the binding-protein-dependent transport system permease family.</text>
</comment>
<dbReference type="PANTHER" id="PTHR43386">
    <property type="entry name" value="OLIGOPEPTIDE TRANSPORT SYSTEM PERMEASE PROTEIN APPC"/>
    <property type="match status" value="1"/>
</dbReference>
<dbReference type="AlphaFoldDB" id="A0AAE2R891"/>
<sequence length="288" mass="30564">MTTTVTTSKPFTRRLTRLFLRPTLLIGGLIIILLVAIALLSLVWTPLPPTRMQIIYKLKPPLVHGLLGTDQLGRDLTSMLMVGAWNSLSTALAAVVLGAGVGTLFGVTVAARRGMVEALTMRINDVIFAIPPILSAMMLGALLGTGRFTAIIAIAVFMVPVFARVTASAALQVWSRDYVLAARAAGKGQVLITIEHVLPNIASQIIVQIAIQLGLAILTEAGLSFLGLGMPPPAPTWGRMLADSQTYLAAAPWLAILPGLAIAFTVLGFNMLGDGLRDLLDPREKGRS</sequence>
<gene>
    <name evidence="9" type="ORF">IEI95_004335</name>
</gene>
<dbReference type="GO" id="GO:0055085">
    <property type="term" value="P:transmembrane transport"/>
    <property type="evidence" value="ECO:0007669"/>
    <property type="project" value="InterPro"/>
</dbReference>
<feature type="transmembrane region" description="Helical" evidence="7">
    <location>
        <begin position="205"/>
        <end position="230"/>
    </location>
</feature>
<evidence type="ECO:0000256" key="5">
    <source>
        <dbReference type="ARBA" id="ARBA00022989"/>
    </source>
</evidence>
<dbReference type="CDD" id="cd06261">
    <property type="entry name" value="TM_PBP2"/>
    <property type="match status" value="1"/>
</dbReference>
<keyword evidence="2 7" id="KW-0813">Transport</keyword>
<dbReference type="EMBL" id="JACXXJ020000003">
    <property type="protein sequence ID" value="MBF2713481.1"/>
    <property type="molecule type" value="Genomic_DNA"/>
</dbReference>
<accession>A0AAE2R891</accession>
<feature type="transmembrane region" description="Helical" evidence="7">
    <location>
        <begin position="88"/>
        <end position="111"/>
    </location>
</feature>
<keyword evidence="3" id="KW-1003">Cell membrane</keyword>
<feature type="domain" description="ABC transmembrane type-1" evidence="8">
    <location>
        <begin position="84"/>
        <end position="273"/>
    </location>
</feature>
<keyword evidence="4 7" id="KW-0812">Transmembrane</keyword>
<evidence type="ECO:0000256" key="6">
    <source>
        <dbReference type="ARBA" id="ARBA00023136"/>
    </source>
</evidence>
<name>A0AAE2R891_AGRVI</name>
<feature type="transmembrane region" description="Helical" evidence="7">
    <location>
        <begin position="23"/>
        <end position="44"/>
    </location>
</feature>
<evidence type="ECO:0000256" key="4">
    <source>
        <dbReference type="ARBA" id="ARBA00022692"/>
    </source>
</evidence>
<protein>
    <submittedName>
        <fullName evidence="9">ABC transporter permease</fullName>
    </submittedName>
</protein>
<feature type="transmembrane region" description="Helical" evidence="7">
    <location>
        <begin position="148"/>
        <end position="167"/>
    </location>
</feature>
<dbReference type="InterPro" id="IPR000515">
    <property type="entry name" value="MetI-like"/>
</dbReference>